<dbReference type="InterPro" id="IPR015947">
    <property type="entry name" value="PUA-like_sf"/>
</dbReference>
<evidence type="ECO:0000256" key="6">
    <source>
        <dbReference type="ARBA" id="ARBA00022552"/>
    </source>
</evidence>
<evidence type="ECO:0000256" key="1">
    <source>
        <dbReference type="ARBA" id="ARBA00004496"/>
    </source>
</evidence>
<dbReference type="InterPro" id="IPR006700">
    <property type="entry name" value="RsmE"/>
</dbReference>
<sequence length="244" mass="27155">MRIPRCYEPQPLVPGDNLLLGDGNVQHLARTLRMRPGDKVLLFNGDGREYDAVLVEVEKRRVLAQIDDARESGREPVLPVHIGQCLSRGERMDYAVQKATEMGMMQMTPLFSERCEVRLNSERQDKRVRHWQQVAISACEQSLRCSVPEIAEPAPLQDWVRTVDADLKLVLHHHSAVPLGTLPRPDSVALLIGPEGGLSETEVEMAVAAGFQPVRFGPRVLRTETAPVAAQAILQYLWGDLGNA</sequence>
<feature type="domain" description="Ribosomal RNA small subunit methyltransferase E PUA-like" evidence="14">
    <location>
        <begin position="21"/>
        <end position="66"/>
    </location>
</feature>
<comment type="subcellular location">
    <subcellularLocation>
        <location evidence="1 12">Cytoplasm</location>
    </subcellularLocation>
</comment>
<keyword evidence="9 12" id="KW-0949">S-adenosyl-L-methionine</keyword>
<evidence type="ECO:0000259" key="13">
    <source>
        <dbReference type="Pfam" id="PF04452"/>
    </source>
</evidence>
<evidence type="ECO:0000256" key="5">
    <source>
        <dbReference type="ARBA" id="ARBA00022490"/>
    </source>
</evidence>
<keyword evidence="16" id="KW-1185">Reference proteome</keyword>
<keyword evidence="5 12" id="KW-0963">Cytoplasm</keyword>
<dbReference type="PIRSF" id="PIRSF015601">
    <property type="entry name" value="MTase_slr0722"/>
    <property type="match status" value="1"/>
</dbReference>
<dbReference type="RefSeq" id="WP_379908794.1">
    <property type="nucleotide sequence ID" value="NZ_JBHSWE010000001.1"/>
</dbReference>
<dbReference type="GO" id="GO:0008168">
    <property type="term" value="F:methyltransferase activity"/>
    <property type="evidence" value="ECO:0007669"/>
    <property type="project" value="UniProtKB-KW"/>
</dbReference>
<dbReference type="Pfam" id="PF20260">
    <property type="entry name" value="PUA_4"/>
    <property type="match status" value="1"/>
</dbReference>
<dbReference type="NCBIfam" id="NF008692">
    <property type="entry name" value="PRK11713.1-5"/>
    <property type="match status" value="1"/>
</dbReference>
<comment type="function">
    <text evidence="10 12">Specifically methylates the N3 position of the uracil ring of uridine 1498 (m3U1498) in 16S rRNA. Acts on the fully assembled 30S ribosomal subunit.</text>
</comment>
<evidence type="ECO:0000256" key="9">
    <source>
        <dbReference type="ARBA" id="ARBA00022691"/>
    </source>
</evidence>
<dbReference type="Proteomes" id="UP001596422">
    <property type="component" value="Unassembled WGS sequence"/>
</dbReference>
<dbReference type="NCBIfam" id="TIGR00046">
    <property type="entry name" value="RsmE family RNA methyltransferase"/>
    <property type="match status" value="1"/>
</dbReference>
<reference evidence="16" key="1">
    <citation type="journal article" date="2019" name="Int. J. Syst. Evol. Microbiol.">
        <title>The Global Catalogue of Microorganisms (GCM) 10K type strain sequencing project: providing services to taxonomists for standard genome sequencing and annotation.</title>
        <authorList>
            <consortium name="The Broad Institute Genomics Platform"/>
            <consortium name="The Broad Institute Genome Sequencing Center for Infectious Disease"/>
            <person name="Wu L."/>
            <person name="Ma J."/>
        </authorList>
    </citation>
    <scope>NUCLEOTIDE SEQUENCE [LARGE SCALE GENOMIC DNA]</scope>
    <source>
        <strain evidence="16">NBRC 111756</strain>
    </source>
</reference>
<evidence type="ECO:0000256" key="11">
    <source>
        <dbReference type="ARBA" id="ARBA00047944"/>
    </source>
</evidence>
<dbReference type="GO" id="GO:0032259">
    <property type="term" value="P:methylation"/>
    <property type="evidence" value="ECO:0007669"/>
    <property type="project" value="UniProtKB-KW"/>
</dbReference>
<keyword evidence="7 12" id="KW-0489">Methyltransferase</keyword>
<dbReference type="InterPro" id="IPR046886">
    <property type="entry name" value="RsmE_MTase_dom"/>
</dbReference>
<evidence type="ECO:0000313" key="15">
    <source>
        <dbReference type="EMBL" id="MFC6670293.1"/>
    </source>
</evidence>
<comment type="catalytic activity">
    <reaction evidence="11 12">
        <text>uridine(1498) in 16S rRNA + S-adenosyl-L-methionine = N(3)-methyluridine(1498) in 16S rRNA + S-adenosyl-L-homocysteine + H(+)</text>
        <dbReference type="Rhea" id="RHEA:42920"/>
        <dbReference type="Rhea" id="RHEA-COMP:10283"/>
        <dbReference type="Rhea" id="RHEA-COMP:10284"/>
        <dbReference type="ChEBI" id="CHEBI:15378"/>
        <dbReference type="ChEBI" id="CHEBI:57856"/>
        <dbReference type="ChEBI" id="CHEBI:59789"/>
        <dbReference type="ChEBI" id="CHEBI:65315"/>
        <dbReference type="ChEBI" id="CHEBI:74502"/>
        <dbReference type="EC" id="2.1.1.193"/>
    </reaction>
</comment>
<dbReference type="SUPFAM" id="SSF75217">
    <property type="entry name" value="alpha/beta knot"/>
    <property type="match status" value="1"/>
</dbReference>
<dbReference type="EC" id="2.1.1.193" evidence="3 12"/>
<evidence type="ECO:0000256" key="2">
    <source>
        <dbReference type="ARBA" id="ARBA00005528"/>
    </source>
</evidence>
<feature type="domain" description="Ribosomal RNA small subunit methyltransferase E methyltransferase" evidence="13">
    <location>
        <begin position="76"/>
        <end position="235"/>
    </location>
</feature>
<dbReference type="Gene3D" id="3.40.1280.10">
    <property type="match status" value="1"/>
</dbReference>
<dbReference type="PANTHER" id="PTHR30027">
    <property type="entry name" value="RIBOSOMAL RNA SMALL SUBUNIT METHYLTRANSFERASE E"/>
    <property type="match status" value="1"/>
</dbReference>
<evidence type="ECO:0000259" key="14">
    <source>
        <dbReference type="Pfam" id="PF20260"/>
    </source>
</evidence>
<dbReference type="SUPFAM" id="SSF88697">
    <property type="entry name" value="PUA domain-like"/>
    <property type="match status" value="1"/>
</dbReference>
<name>A0ABW1ZYM5_9GAMM</name>
<evidence type="ECO:0000256" key="10">
    <source>
        <dbReference type="ARBA" id="ARBA00025699"/>
    </source>
</evidence>
<dbReference type="Gene3D" id="2.40.240.20">
    <property type="entry name" value="Hypothetical PUA domain-like, domain 1"/>
    <property type="match status" value="1"/>
</dbReference>
<comment type="caution">
    <text evidence="15">The sequence shown here is derived from an EMBL/GenBank/DDBJ whole genome shotgun (WGS) entry which is preliminary data.</text>
</comment>
<evidence type="ECO:0000256" key="12">
    <source>
        <dbReference type="PIRNR" id="PIRNR015601"/>
    </source>
</evidence>
<protein>
    <recommendedName>
        <fullName evidence="4 12">Ribosomal RNA small subunit methyltransferase E</fullName>
        <ecNumber evidence="3 12">2.1.1.193</ecNumber>
    </recommendedName>
</protein>
<dbReference type="PANTHER" id="PTHR30027:SF3">
    <property type="entry name" value="16S RRNA (URACIL(1498)-N(3))-METHYLTRANSFERASE"/>
    <property type="match status" value="1"/>
</dbReference>
<evidence type="ECO:0000256" key="8">
    <source>
        <dbReference type="ARBA" id="ARBA00022679"/>
    </source>
</evidence>
<dbReference type="EMBL" id="JBHSWE010000001">
    <property type="protein sequence ID" value="MFC6670293.1"/>
    <property type="molecule type" value="Genomic_DNA"/>
</dbReference>
<comment type="similarity">
    <text evidence="2 12">Belongs to the RNA methyltransferase RsmE family.</text>
</comment>
<gene>
    <name evidence="15" type="ORF">ACFQDL_09550</name>
</gene>
<organism evidence="15 16">
    <name type="scientific">Marinobacterium aestuariivivens</name>
    <dbReference type="NCBI Taxonomy" id="1698799"/>
    <lineage>
        <taxon>Bacteria</taxon>
        <taxon>Pseudomonadati</taxon>
        <taxon>Pseudomonadota</taxon>
        <taxon>Gammaproteobacteria</taxon>
        <taxon>Oceanospirillales</taxon>
        <taxon>Oceanospirillaceae</taxon>
        <taxon>Marinobacterium</taxon>
    </lineage>
</organism>
<dbReference type="InterPro" id="IPR029028">
    <property type="entry name" value="Alpha/beta_knot_MTases"/>
</dbReference>
<keyword evidence="8 12" id="KW-0808">Transferase</keyword>
<dbReference type="InterPro" id="IPR046887">
    <property type="entry name" value="RsmE_PUA-like"/>
</dbReference>
<proteinExistence type="inferred from homology"/>
<dbReference type="InterPro" id="IPR029026">
    <property type="entry name" value="tRNA_m1G_MTases_N"/>
</dbReference>
<accession>A0ABW1ZYM5</accession>
<evidence type="ECO:0000256" key="7">
    <source>
        <dbReference type="ARBA" id="ARBA00022603"/>
    </source>
</evidence>
<evidence type="ECO:0000256" key="4">
    <source>
        <dbReference type="ARBA" id="ARBA00013673"/>
    </source>
</evidence>
<dbReference type="Pfam" id="PF04452">
    <property type="entry name" value="Methyltrans_RNA"/>
    <property type="match status" value="1"/>
</dbReference>
<keyword evidence="6 12" id="KW-0698">rRNA processing</keyword>
<evidence type="ECO:0000256" key="3">
    <source>
        <dbReference type="ARBA" id="ARBA00012328"/>
    </source>
</evidence>
<dbReference type="CDD" id="cd18084">
    <property type="entry name" value="RsmE-like"/>
    <property type="match status" value="1"/>
</dbReference>
<evidence type="ECO:0000313" key="16">
    <source>
        <dbReference type="Proteomes" id="UP001596422"/>
    </source>
</evidence>